<gene>
    <name evidence="2" type="ORF">OLC1_LOCUS12798</name>
</gene>
<dbReference type="PANTHER" id="PTHR43327">
    <property type="entry name" value="STOMATIN-LIKE PROTEIN 2, MITOCHONDRIAL"/>
    <property type="match status" value="1"/>
</dbReference>
<evidence type="ECO:0000313" key="2">
    <source>
        <dbReference type="EMBL" id="CAI9103699.1"/>
    </source>
</evidence>
<dbReference type="AlphaFoldDB" id="A0AAV1D756"/>
<dbReference type="CDD" id="cd08829">
    <property type="entry name" value="SPFH_paraslipin"/>
    <property type="match status" value="1"/>
</dbReference>
<dbReference type="SUPFAM" id="SSF117892">
    <property type="entry name" value="Band 7/SPFH domain"/>
    <property type="match status" value="2"/>
</dbReference>
<dbReference type="PANTHER" id="PTHR43327:SF10">
    <property type="entry name" value="STOMATIN-LIKE PROTEIN 2, MITOCHONDRIAL"/>
    <property type="match status" value="1"/>
</dbReference>
<dbReference type="InterPro" id="IPR036013">
    <property type="entry name" value="Band_7/SPFH_dom_sf"/>
</dbReference>
<dbReference type="GO" id="GO:0007005">
    <property type="term" value="P:mitochondrion organization"/>
    <property type="evidence" value="ECO:0007669"/>
    <property type="project" value="TreeGrafter"/>
</dbReference>
<dbReference type="InterPro" id="IPR050710">
    <property type="entry name" value="Band7/mec-2_domain"/>
</dbReference>
<name>A0AAV1D756_OLDCO</name>
<dbReference type="EMBL" id="OX459121">
    <property type="protein sequence ID" value="CAI9103699.1"/>
    <property type="molecule type" value="Genomic_DNA"/>
</dbReference>
<feature type="domain" description="Band 7" evidence="1">
    <location>
        <begin position="83"/>
        <end position="242"/>
    </location>
</feature>
<dbReference type="GO" id="GO:0016020">
    <property type="term" value="C:membrane"/>
    <property type="evidence" value="ECO:0007669"/>
    <property type="project" value="InterPro"/>
</dbReference>
<dbReference type="InterPro" id="IPR001107">
    <property type="entry name" value="Band_7"/>
</dbReference>
<dbReference type="PRINTS" id="PR00721">
    <property type="entry name" value="STOMATIN"/>
</dbReference>
<dbReference type="SMART" id="SM00244">
    <property type="entry name" value="PHB"/>
    <property type="match status" value="2"/>
</dbReference>
<sequence>MNTLRSGSRSANQLRHLKQLLNNRRAISTTTAPPTFLLSNHLSPRHHPVLLPPSSSVTAVRQLRTGRDPSGGFQEMYQPNPAPIRMVVPEEEAYVIERFGEYAKTLTAGTHQFNPALDKIAYILSLKEGPFSVTHQTAFTQDNISISIDGDLFLKIVDPKLASYAVDKPKDALLNLARTAIRSEVGKMKLEQTHGDWKVLNENIAAAVNETAKEWGLQCTRSEINMKKKTQPRVKTVLAHSNGRRIRKTELEKLADKFFSAATSLFVPKDVKVFGPFLKAEWKRIEDSVAQNLERELLNRDEPAKGISESPEKLKENGGKEEFISQLDICGIQLVPNRKAEFIELVPERKAYVVERNGKYLKTLTEGIHELDPSKDVIAYEYSLEEHSIRTPQQDVVTKDNVALSVNGLVCVKVVDPKLASYAVRNPIDDAVIECAHSTLRSKVEELIGVDILFLNWGDTLNEEIRVAINEAAKDWGLQCVRYKIEYIIYLKP</sequence>
<dbReference type="InterPro" id="IPR001972">
    <property type="entry name" value="Stomatin_HflK_fam"/>
</dbReference>
<dbReference type="GO" id="GO:0005739">
    <property type="term" value="C:mitochondrion"/>
    <property type="evidence" value="ECO:0007669"/>
    <property type="project" value="TreeGrafter"/>
</dbReference>
<dbReference type="Pfam" id="PF01145">
    <property type="entry name" value="Band_7"/>
    <property type="match status" value="2"/>
</dbReference>
<feature type="domain" description="Band 7" evidence="1">
    <location>
        <begin position="341"/>
        <end position="493"/>
    </location>
</feature>
<proteinExistence type="predicted"/>
<evidence type="ECO:0000259" key="1">
    <source>
        <dbReference type="SMART" id="SM00244"/>
    </source>
</evidence>
<dbReference type="Gene3D" id="3.30.479.30">
    <property type="entry name" value="Band 7 domain"/>
    <property type="match status" value="2"/>
</dbReference>
<protein>
    <submittedName>
        <fullName evidence="2">OLC1v1002232C1</fullName>
    </submittedName>
</protein>
<keyword evidence="3" id="KW-1185">Reference proteome</keyword>
<dbReference type="Proteomes" id="UP001161247">
    <property type="component" value="Chromosome 4"/>
</dbReference>
<organism evidence="2 3">
    <name type="scientific">Oldenlandia corymbosa var. corymbosa</name>
    <dbReference type="NCBI Taxonomy" id="529605"/>
    <lineage>
        <taxon>Eukaryota</taxon>
        <taxon>Viridiplantae</taxon>
        <taxon>Streptophyta</taxon>
        <taxon>Embryophyta</taxon>
        <taxon>Tracheophyta</taxon>
        <taxon>Spermatophyta</taxon>
        <taxon>Magnoliopsida</taxon>
        <taxon>eudicotyledons</taxon>
        <taxon>Gunneridae</taxon>
        <taxon>Pentapetalae</taxon>
        <taxon>asterids</taxon>
        <taxon>lamiids</taxon>
        <taxon>Gentianales</taxon>
        <taxon>Rubiaceae</taxon>
        <taxon>Rubioideae</taxon>
        <taxon>Spermacoceae</taxon>
        <taxon>Hedyotis-Oldenlandia complex</taxon>
        <taxon>Oldenlandia</taxon>
    </lineage>
</organism>
<reference evidence="2" key="1">
    <citation type="submission" date="2023-03" db="EMBL/GenBank/DDBJ databases">
        <authorList>
            <person name="Julca I."/>
        </authorList>
    </citation>
    <scope>NUCLEOTIDE SEQUENCE</scope>
</reference>
<evidence type="ECO:0000313" key="3">
    <source>
        <dbReference type="Proteomes" id="UP001161247"/>
    </source>
</evidence>
<accession>A0AAV1D756</accession>